<comment type="similarity">
    <text evidence="2 10">Belongs to the class-I aminoacyl-tRNA synthetase family.</text>
</comment>
<dbReference type="InterPro" id="IPR002300">
    <property type="entry name" value="aa-tRNA-synth_Ia"/>
</dbReference>
<dbReference type="Pfam" id="PF10458">
    <property type="entry name" value="Val_tRNA-synt_C"/>
    <property type="match status" value="1"/>
</dbReference>
<dbReference type="InterPro" id="IPR001412">
    <property type="entry name" value="aa-tRNA-synth_I_CS"/>
</dbReference>
<dbReference type="Pfam" id="PF08264">
    <property type="entry name" value="Anticodon_1"/>
    <property type="match status" value="1"/>
</dbReference>
<feature type="domain" description="Methionyl/Valyl/Leucyl/Isoleucyl-tRNA synthetase anticodon-binding" evidence="12">
    <location>
        <begin position="745"/>
        <end position="903"/>
    </location>
</feature>
<evidence type="ECO:0000259" key="13">
    <source>
        <dbReference type="Pfam" id="PF10458"/>
    </source>
</evidence>
<evidence type="ECO:0000313" key="15">
    <source>
        <dbReference type="Proteomes" id="UP001476247"/>
    </source>
</evidence>
<dbReference type="PANTHER" id="PTHR11946">
    <property type="entry name" value="VALYL-TRNA SYNTHETASES"/>
    <property type="match status" value="1"/>
</dbReference>
<dbReference type="NCBIfam" id="NF004349">
    <property type="entry name" value="PRK05729.1"/>
    <property type="match status" value="1"/>
</dbReference>
<keyword evidence="15" id="KW-1185">Reference proteome</keyword>
<dbReference type="NCBIfam" id="TIGR00422">
    <property type="entry name" value="valS"/>
    <property type="match status" value="1"/>
</dbReference>
<dbReference type="PANTHER" id="PTHR11946:SF57">
    <property type="entry name" value="VALINE--TRNA LIGASE, MITOCHONDRIAL-RELATED"/>
    <property type="match status" value="1"/>
</dbReference>
<dbReference type="HAMAP" id="MF_02004">
    <property type="entry name" value="Val_tRNA_synth_type1"/>
    <property type="match status" value="1"/>
</dbReference>
<evidence type="ECO:0000259" key="12">
    <source>
        <dbReference type="Pfam" id="PF08264"/>
    </source>
</evidence>
<evidence type="ECO:0000256" key="3">
    <source>
        <dbReference type="ARBA" id="ARBA00013169"/>
    </source>
</evidence>
<evidence type="ECO:0000259" key="11">
    <source>
        <dbReference type="Pfam" id="PF00133"/>
    </source>
</evidence>
<dbReference type="PRINTS" id="PR00986">
    <property type="entry name" value="TRNASYNTHVAL"/>
</dbReference>
<evidence type="ECO:0000256" key="5">
    <source>
        <dbReference type="ARBA" id="ARBA00022741"/>
    </source>
</evidence>
<dbReference type="PROSITE" id="PS00178">
    <property type="entry name" value="AA_TRNA_LIGASE_I"/>
    <property type="match status" value="1"/>
</dbReference>
<accession>A0ABP9YBX1</accession>
<organism evidence="14 15">
    <name type="scientific">Helicostylum pulchrum</name>
    <dbReference type="NCBI Taxonomy" id="562976"/>
    <lineage>
        <taxon>Eukaryota</taxon>
        <taxon>Fungi</taxon>
        <taxon>Fungi incertae sedis</taxon>
        <taxon>Mucoromycota</taxon>
        <taxon>Mucoromycotina</taxon>
        <taxon>Mucoromycetes</taxon>
        <taxon>Mucorales</taxon>
        <taxon>Mucorineae</taxon>
        <taxon>Mucoraceae</taxon>
        <taxon>Helicostylum</taxon>
    </lineage>
</organism>
<dbReference type="Proteomes" id="UP001476247">
    <property type="component" value="Unassembled WGS sequence"/>
</dbReference>
<protein>
    <recommendedName>
        <fullName evidence="3">valine--tRNA ligase</fullName>
        <ecNumber evidence="3">6.1.1.9</ecNumber>
    </recommendedName>
    <alternativeName>
        <fullName evidence="9">Valyl-tRNA synthetase</fullName>
    </alternativeName>
</protein>
<keyword evidence="4 10" id="KW-0436">Ligase</keyword>
<keyword evidence="5 10" id="KW-0547">Nucleotide-binding</keyword>
<dbReference type="EMBL" id="BAABUJ010000032">
    <property type="protein sequence ID" value="GAA5804083.1"/>
    <property type="molecule type" value="Genomic_DNA"/>
</dbReference>
<dbReference type="SUPFAM" id="SSF50677">
    <property type="entry name" value="ValRS/IleRS/LeuRS editing domain"/>
    <property type="match status" value="1"/>
</dbReference>
<gene>
    <name evidence="14" type="ORF">HPULCUR_009569</name>
</gene>
<evidence type="ECO:0000256" key="8">
    <source>
        <dbReference type="ARBA" id="ARBA00023146"/>
    </source>
</evidence>
<reference evidence="14 15" key="1">
    <citation type="submission" date="2024-04" db="EMBL/GenBank/DDBJ databases">
        <title>genome sequences of Mucor flavus KT1a and Helicostylum pulchrum KT1b strains isolation_sourced from the surface of a dry-aged beef.</title>
        <authorList>
            <person name="Toyotome T."/>
            <person name="Hosono M."/>
            <person name="Torimaru M."/>
            <person name="Fukuda K."/>
            <person name="Mikami N."/>
        </authorList>
    </citation>
    <scope>NUCLEOTIDE SEQUENCE [LARGE SCALE GENOMIC DNA]</scope>
    <source>
        <strain evidence="14 15">KT1b</strain>
    </source>
</reference>
<name>A0ABP9YBX1_9FUNG</name>
<dbReference type="InterPro" id="IPR002303">
    <property type="entry name" value="Valyl-tRNA_ligase"/>
</dbReference>
<sequence>MRFYGTMATPLVRANTRSAVLFKTAQRIVTTRLSSTIVPKPKKEFGPSYNAKIVEEGWYEWWNTQGLFRASSADYQNPAKERKPFTMITPPPNVTGSLHIGHALTFSVQDAIVRWKRMNGYDVQWIPGTDHAGIGTQSVVEKMIMKERGLSRHDLGREAFVKEIWKWKEKYGNHILHQMRRMGASLDWKNEFFTMDNDRYEAVQNAFMQLFQDGLIYRDTRLVNWCCALETVISDIEVDYKNVNGRTLLNLPGRSTPVEFGVLHNFSYKVVNPDHGGIGELTVSTTRIETMLGDCAVAIHPQDERYKSLHGKSVYHPILKKEIPIVCDENLVDMEFGTGVVKITPAHDPNDYACARRHNLPIESIFDKLGKLNHNCGLPELVGHDRFEVREIVIEKLNQLGCYKGKDNNHVMRVAVCSRSGDVIEPLLQPQWYIKCSELAAISKKQVENGQMKIVPDIFVQDWYRWLDNIQDWCISRQLWWGHEIPAYQIKLIGDKTRDQGLDLWVVGSDEINAEKRAVELLQKRGYPKDTLFELTKDGDVLDTWFSSGLLPLSALGWKGKEVEAIPARYPIQVMETGYDILFFWVARMAMLANHFAGNKVPFETIYLHAMVRDAQGRKMSKSLGNVIDPLHVIEGVSLQDMKDNLLHTNLPEKEIGTSTRNLEKEYPNGIPPCGTDSLRFALVQYTQQSRQINLDISNVVQTSYFCNKLWNLFKFGLGRLEQQPDLNFDSRQILSSSQDLSLANRYILSRMADTITKCQYGFESSRLFEATDALRRFVVEDVCDTYVEFSKSALSKSDLDEKEKNATLRILHACMDISLRLAHPFMPFVTEELWQHMRSSLPVLDTNTSAPSLMVETYPDTASFAELHNEQVEDHFKVILSIIHASRSLRQGNQINVGKELPFTILCNDPQLLDQNGPLKLYINEIQNFVKASQITVLDANTNSLTLDQWTSKAIDDKLQILVPTREVLKAQLEIAAAKGTDLGTVIKNKNALLNKKLNKVKLDLEKLNTKMNKPGYGHAVPAAVKEKNNQRLIMLRLEQQTLQKDINSLELIKNENTKDCI</sequence>
<evidence type="ECO:0000256" key="4">
    <source>
        <dbReference type="ARBA" id="ARBA00022598"/>
    </source>
</evidence>
<dbReference type="SUPFAM" id="SSF47323">
    <property type="entry name" value="Anticodon-binding domain of a subclass of class I aminoacyl-tRNA synthetases"/>
    <property type="match status" value="1"/>
</dbReference>
<feature type="domain" description="Valyl-tRNA synthetase tRNA-binding arm" evidence="13">
    <location>
        <begin position="992"/>
        <end position="1051"/>
    </location>
</feature>
<dbReference type="CDD" id="cd07962">
    <property type="entry name" value="Anticodon_Ia_Val"/>
    <property type="match status" value="1"/>
</dbReference>
<keyword evidence="8 10" id="KW-0030">Aminoacyl-tRNA synthetase</keyword>
<dbReference type="InterPro" id="IPR033705">
    <property type="entry name" value="Anticodon_Ia_Val"/>
</dbReference>
<evidence type="ECO:0000256" key="2">
    <source>
        <dbReference type="ARBA" id="ARBA00005594"/>
    </source>
</evidence>
<dbReference type="SUPFAM" id="SSF52374">
    <property type="entry name" value="Nucleotidylyl transferase"/>
    <property type="match status" value="1"/>
</dbReference>
<dbReference type="InterPro" id="IPR009080">
    <property type="entry name" value="tRNAsynth_Ia_anticodon-bd"/>
</dbReference>
<dbReference type="InterPro" id="IPR009008">
    <property type="entry name" value="Val/Leu/Ile-tRNA-synth_edit"/>
</dbReference>
<dbReference type="InterPro" id="IPR013155">
    <property type="entry name" value="M/V/L/I-tRNA-synth_anticd-bd"/>
</dbReference>
<dbReference type="InterPro" id="IPR014729">
    <property type="entry name" value="Rossmann-like_a/b/a_fold"/>
</dbReference>
<keyword evidence="7 10" id="KW-0648">Protein biosynthesis</keyword>
<dbReference type="InterPro" id="IPR019499">
    <property type="entry name" value="Val-tRNA_synth_tRNA-bd"/>
</dbReference>
<dbReference type="Gene3D" id="3.40.50.620">
    <property type="entry name" value="HUPs"/>
    <property type="match status" value="2"/>
</dbReference>
<dbReference type="Gene3D" id="3.90.740.10">
    <property type="entry name" value="Valyl/Leucyl/Isoleucyl-tRNA synthetase, editing domain"/>
    <property type="match status" value="1"/>
</dbReference>
<comment type="subcellular location">
    <subcellularLocation>
        <location evidence="1">Cytoplasm</location>
    </subcellularLocation>
</comment>
<evidence type="ECO:0000256" key="9">
    <source>
        <dbReference type="ARBA" id="ARBA00029936"/>
    </source>
</evidence>
<dbReference type="Gene3D" id="1.10.730.10">
    <property type="entry name" value="Isoleucyl-tRNA Synthetase, Domain 1"/>
    <property type="match status" value="1"/>
</dbReference>
<evidence type="ECO:0000256" key="7">
    <source>
        <dbReference type="ARBA" id="ARBA00022917"/>
    </source>
</evidence>
<dbReference type="Pfam" id="PF00133">
    <property type="entry name" value="tRNA-synt_1"/>
    <property type="match status" value="1"/>
</dbReference>
<comment type="caution">
    <text evidence="14">The sequence shown here is derived from an EMBL/GenBank/DDBJ whole genome shotgun (WGS) entry which is preliminary data.</text>
</comment>
<evidence type="ECO:0000256" key="10">
    <source>
        <dbReference type="RuleBase" id="RU363035"/>
    </source>
</evidence>
<dbReference type="EC" id="6.1.1.9" evidence="3"/>
<proteinExistence type="inferred from homology"/>
<feature type="domain" description="Aminoacyl-tRNA synthetase class Ia" evidence="11">
    <location>
        <begin position="58"/>
        <end position="696"/>
    </location>
</feature>
<evidence type="ECO:0000256" key="1">
    <source>
        <dbReference type="ARBA" id="ARBA00004496"/>
    </source>
</evidence>
<keyword evidence="6 10" id="KW-0067">ATP-binding</keyword>
<dbReference type="CDD" id="cd00817">
    <property type="entry name" value="ValRS_core"/>
    <property type="match status" value="1"/>
</dbReference>
<evidence type="ECO:0000256" key="6">
    <source>
        <dbReference type="ARBA" id="ARBA00022840"/>
    </source>
</evidence>
<evidence type="ECO:0000313" key="14">
    <source>
        <dbReference type="EMBL" id="GAA5804083.1"/>
    </source>
</evidence>